<feature type="compositionally biased region" description="Low complexity" evidence="1">
    <location>
        <begin position="211"/>
        <end position="237"/>
    </location>
</feature>
<name>A0A9Q3BHD2_9BASI</name>
<feature type="transmembrane region" description="Helical" evidence="2">
    <location>
        <begin position="84"/>
        <end position="105"/>
    </location>
</feature>
<accession>A0A9Q3BHD2</accession>
<proteinExistence type="predicted"/>
<keyword evidence="4" id="KW-1185">Reference proteome</keyword>
<dbReference type="OrthoDB" id="2500246at2759"/>
<organism evidence="3 4">
    <name type="scientific">Austropuccinia psidii MF-1</name>
    <dbReference type="NCBI Taxonomy" id="1389203"/>
    <lineage>
        <taxon>Eukaryota</taxon>
        <taxon>Fungi</taxon>
        <taxon>Dikarya</taxon>
        <taxon>Basidiomycota</taxon>
        <taxon>Pucciniomycotina</taxon>
        <taxon>Pucciniomycetes</taxon>
        <taxon>Pucciniales</taxon>
        <taxon>Sphaerophragmiaceae</taxon>
        <taxon>Austropuccinia</taxon>
    </lineage>
</organism>
<sequence length="290" mass="31565">MEFPAHLDLHRVVYVQVGLSTIASASVAPAYNLPIHLYGLYNIENDMNNVPGANEGLRKYCILLAASFLLDIVWIYHWSSSTSLLPFILIFLGLIIKPISLFTCLQQVQQATNSFGASLSSHLTNRQMPFQGHNATNLSGDFRRGNPAWANSPAHPSHSSVNAPPPGPSPISHQATAALEFSLDGHADAQNLSDQEVLQAKRELDSRIAQKKQQLLQQQQQSQTPPQSHPQVSSSPKTAQVTSGPMMPIDGNLATIRLGKIFLLVQRVKAVPASNASRSPQPISTRAETD</sequence>
<feature type="transmembrane region" description="Helical" evidence="2">
    <location>
        <begin position="12"/>
        <end position="39"/>
    </location>
</feature>
<evidence type="ECO:0000313" key="3">
    <source>
        <dbReference type="EMBL" id="MBW0464925.1"/>
    </source>
</evidence>
<keyword evidence="2" id="KW-0472">Membrane</keyword>
<feature type="compositionally biased region" description="Polar residues" evidence="1">
    <location>
        <begin position="130"/>
        <end position="139"/>
    </location>
</feature>
<gene>
    <name evidence="3" type="ORF">O181_004640</name>
</gene>
<evidence type="ECO:0000256" key="1">
    <source>
        <dbReference type="SAM" id="MobiDB-lite"/>
    </source>
</evidence>
<dbReference type="AlphaFoldDB" id="A0A9Q3BHD2"/>
<feature type="transmembrane region" description="Helical" evidence="2">
    <location>
        <begin position="60"/>
        <end position="78"/>
    </location>
</feature>
<feature type="region of interest" description="Disordered" evidence="1">
    <location>
        <begin position="271"/>
        <end position="290"/>
    </location>
</feature>
<feature type="region of interest" description="Disordered" evidence="1">
    <location>
        <begin position="209"/>
        <end position="246"/>
    </location>
</feature>
<keyword evidence="2" id="KW-0812">Transmembrane</keyword>
<reference evidence="3" key="1">
    <citation type="submission" date="2021-03" db="EMBL/GenBank/DDBJ databases">
        <title>Draft genome sequence of rust myrtle Austropuccinia psidii MF-1, a brazilian biotype.</title>
        <authorList>
            <person name="Quecine M.C."/>
            <person name="Pachon D.M.R."/>
            <person name="Bonatelli M.L."/>
            <person name="Correr F.H."/>
            <person name="Franceschini L.M."/>
            <person name="Leite T.F."/>
            <person name="Margarido G.R.A."/>
            <person name="Almeida C.A."/>
            <person name="Ferrarezi J.A."/>
            <person name="Labate C.A."/>
        </authorList>
    </citation>
    <scope>NUCLEOTIDE SEQUENCE</scope>
    <source>
        <strain evidence="3">MF-1</strain>
    </source>
</reference>
<dbReference type="EMBL" id="AVOT02000917">
    <property type="protein sequence ID" value="MBW0464925.1"/>
    <property type="molecule type" value="Genomic_DNA"/>
</dbReference>
<comment type="caution">
    <text evidence="3">The sequence shown here is derived from an EMBL/GenBank/DDBJ whole genome shotgun (WGS) entry which is preliminary data.</text>
</comment>
<protein>
    <submittedName>
        <fullName evidence="3">Uncharacterized protein</fullName>
    </submittedName>
</protein>
<keyword evidence="2" id="KW-1133">Transmembrane helix</keyword>
<evidence type="ECO:0000313" key="4">
    <source>
        <dbReference type="Proteomes" id="UP000765509"/>
    </source>
</evidence>
<dbReference type="Proteomes" id="UP000765509">
    <property type="component" value="Unassembled WGS sequence"/>
</dbReference>
<evidence type="ECO:0000256" key="2">
    <source>
        <dbReference type="SAM" id="Phobius"/>
    </source>
</evidence>
<feature type="region of interest" description="Disordered" evidence="1">
    <location>
        <begin position="130"/>
        <end position="173"/>
    </location>
</feature>
<feature type="compositionally biased region" description="Polar residues" evidence="1">
    <location>
        <begin position="274"/>
        <end position="290"/>
    </location>
</feature>